<evidence type="ECO:0000256" key="1">
    <source>
        <dbReference type="SAM" id="Phobius"/>
    </source>
</evidence>
<evidence type="ECO:0000313" key="2">
    <source>
        <dbReference type="EMBL" id="ADZ84616.1"/>
    </source>
</evidence>
<organism evidence="2 3">
    <name type="scientific">Cellulosilyticum lentocellum (strain ATCC 49066 / DSM 5427 / NCIMB 11756 / RHM5)</name>
    <name type="common">Clostridium lentocellum</name>
    <dbReference type="NCBI Taxonomy" id="642492"/>
    <lineage>
        <taxon>Bacteria</taxon>
        <taxon>Bacillati</taxon>
        <taxon>Bacillota</taxon>
        <taxon>Clostridia</taxon>
        <taxon>Lachnospirales</taxon>
        <taxon>Cellulosilyticaceae</taxon>
        <taxon>Cellulosilyticum</taxon>
    </lineage>
</organism>
<evidence type="ECO:0000313" key="3">
    <source>
        <dbReference type="Proteomes" id="UP000008467"/>
    </source>
</evidence>
<sequence length="149" mass="16842">MTFDCRKSAFLLLSLYAIIPVLYMIEAFPNINLTYLAAMLLGIVLLVNISCNNYKVTINDEALIVYRVIGKEVHIDLKQVHKIQLLAIGKNMKLIVITGNKQYAFAINGLDEKRIALYLNTLGNQSAIKIEVDLQYGKNKQAYDINNFS</sequence>
<dbReference type="KEGG" id="cle:Clole_2919"/>
<keyword evidence="1" id="KW-0472">Membrane</keyword>
<dbReference type="HOGENOM" id="CLU_1746360_0_0_9"/>
<reference evidence="2 3" key="1">
    <citation type="journal article" date="2011" name="J. Bacteriol.">
        <title>Complete genome sequence of the cellulose-degrading bacterium Cellulosilyticum lentocellum.</title>
        <authorList>
            <consortium name="US DOE Joint Genome Institute"/>
            <person name="Miller D.A."/>
            <person name="Suen G."/>
            <person name="Bruce D."/>
            <person name="Copeland A."/>
            <person name="Cheng J.F."/>
            <person name="Detter C."/>
            <person name="Goodwin L.A."/>
            <person name="Han C.S."/>
            <person name="Hauser L.J."/>
            <person name="Land M.L."/>
            <person name="Lapidus A."/>
            <person name="Lucas S."/>
            <person name="Meincke L."/>
            <person name="Pitluck S."/>
            <person name="Tapia R."/>
            <person name="Teshima H."/>
            <person name="Woyke T."/>
            <person name="Fox B.G."/>
            <person name="Angert E.R."/>
            <person name="Currie C.R."/>
        </authorList>
    </citation>
    <scope>NUCLEOTIDE SEQUENCE [LARGE SCALE GENOMIC DNA]</scope>
    <source>
        <strain evidence="3">ATCC 49066 / DSM 5427 / NCIMB 11756 / RHM5</strain>
    </source>
</reference>
<gene>
    <name evidence="2" type="ordered locus">Clole_2919</name>
</gene>
<keyword evidence="1" id="KW-1133">Transmembrane helix</keyword>
<feature type="transmembrane region" description="Helical" evidence="1">
    <location>
        <begin position="9"/>
        <end position="25"/>
    </location>
</feature>
<dbReference type="EMBL" id="CP002582">
    <property type="protein sequence ID" value="ADZ84616.1"/>
    <property type="molecule type" value="Genomic_DNA"/>
</dbReference>
<accession>F2JLU0</accession>
<keyword evidence="3" id="KW-1185">Reference proteome</keyword>
<dbReference type="AlphaFoldDB" id="F2JLU0"/>
<feature type="transmembrane region" description="Helical" evidence="1">
    <location>
        <begin position="31"/>
        <end position="49"/>
    </location>
</feature>
<proteinExistence type="predicted"/>
<dbReference type="STRING" id="642492.Clole_2919"/>
<protein>
    <submittedName>
        <fullName evidence="2">Uncharacterized protein</fullName>
    </submittedName>
</protein>
<name>F2JLU0_CELLD</name>
<keyword evidence="1" id="KW-0812">Transmembrane</keyword>
<dbReference type="Proteomes" id="UP000008467">
    <property type="component" value="Chromosome"/>
</dbReference>
<dbReference type="RefSeq" id="WP_013657896.1">
    <property type="nucleotide sequence ID" value="NC_015275.1"/>
</dbReference>